<keyword evidence="1" id="KW-0805">Transcription regulation</keyword>
<dbReference type="SUPFAM" id="SSF51215">
    <property type="entry name" value="Regulatory protein AraC"/>
    <property type="match status" value="1"/>
</dbReference>
<dbReference type="Proteomes" id="UP000247523">
    <property type="component" value="Unassembled WGS sequence"/>
</dbReference>
<dbReference type="PRINTS" id="PR00032">
    <property type="entry name" value="HTHARAC"/>
</dbReference>
<keyword evidence="3" id="KW-0804">Transcription</keyword>
<dbReference type="OrthoDB" id="2599717at2"/>
<gene>
    <name evidence="5" type="ORF">C8E03_102167</name>
    <name evidence="6" type="ORF">CG710_020385</name>
</gene>
<dbReference type="Gene3D" id="1.10.10.60">
    <property type="entry name" value="Homeodomain-like"/>
    <property type="match status" value="1"/>
</dbReference>
<evidence type="ECO:0000256" key="2">
    <source>
        <dbReference type="ARBA" id="ARBA00023125"/>
    </source>
</evidence>
<dbReference type="InterPro" id="IPR009057">
    <property type="entry name" value="Homeodomain-like_sf"/>
</dbReference>
<proteinExistence type="predicted"/>
<evidence type="ECO:0000313" key="5">
    <source>
        <dbReference type="EMBL" id="PXV93399.1"/>
    </source>
</evidence>
<organism evidence="6 7">
    <name type="scientific">Lachnotalea glycerini</name>
    <dbReference type="NCBI Taxonomy" id="1763509"/>
    <lineage>
        <taxon>Bacteria</taxon>
        <taxon>Bacillati</taxon>
        <taxon>Bacillota</taxon>
        <taxon>Clostridia</taxon>
        <taxon>Lachnospirales</taxon>
        <taxon>Lachnospiraceae</taxon>
        <taxon>Lachnotalea</taxon>
    </lineage>
</organism>
<dbReference type="EMBL" id="NOKA02000101">
    <property type="protein sequence ID" value="RDY27780.1"/>
    <property type="molecule type" value="Genomic_DNA"/>
</dbReference>
<dbReference type="PANTHER" id="PTHR43280:SF2">
    <property type="entry name" value="HTH-TYPE TRANSCRIPTIONAL REGULATOR EXSA"/>
    <property type="match status" value="1"/>
</dbReference>
<accession>A0A255ISR2</accession>
<dbReference type="InterPro" id="IPR020449">
    <property type="entry name" value="Tscrpt_reg_AraC-type_HTH"/>
</dbReference>
<reference evidence="6" key="3">
    <citation type="submission" date="2018-07" db="EMBL/GenBank/DDBJ databases">
        <authorList>
            <person name="Quirk P.G."/>
            <person name="Krulwich T.A."/>
        </authorList>
    </citation>
    <scope>NUCLEOTIDE SEQUENCE</scope>
    <source>
        <strain evidence="6">CCRI-19302</strain>
    </source>
</reference>
<dbReference type="GO" id="GO:0003700">
    <property type="term" value="F:DNA-binding transcription factor activity"/>
    <property type="evidence" value="ECO:0007669"/>
    <property type="project" value="InterPro"/>
</dbReference>
<dbReference type="SUPFAM" id="SSF46689">
    <property type="entry name" value="Homeodomain-like"/>
    <property type="match status" value="1"/>
</dbReference>
<dbReference type="PROSITE" id="PS01124">
    <property type="entry name" value="HTH_ARAC_FAMILY_2"/>
    <property type="match status" value="1"/>
</dbReference>
<name>A0A255ISR2_9FIRM</name>
<evidence type="ECO:0000313" key="6">
    <source>
        <dbReference type="EMBL" id="RDY27780.1"/>
    </source>
</evidence>
<keyword evidence="7" id="KW-1185">Reference proteome</keyword>
<dbReference type="Proteomes" id="UP000216411">
    <property type="component" value="Unassembled WGS sequence"/>
</dbReference>
<evidence type="ECO:0000256" key="3">
    <source>
        <dbReference type="ARBA" id="ARBA00023163"/>
    </source>
</evidence>
<dbReference type="SMART" id="SM00342">
    <property type="entry name" value="HTH_ARAC"/>
    <property type="match status" value="1"/>
</dbReference>
<keyword evidence="2 5" id="KW-0238">DNA-binding</keyword>
<dbReference type="PANTHER" id="PTHR43280">
    <property type="entry name" value="ARAC-FAMILY TRANSCRIPTIONAL REGULATOR"/>
    <property type="match status" value="1"/>
</dbReference>
<dbReference type="InterPro" id="IPR018060">
    <property type="entry name" value="HTH_AraC"/>
</dbReference>
<evidence type="ECO:0000256" key="1">
    <source>
        <dbReference type="ARBA" id="ARBA00023015"/>
    </source>
</evidence>
<dbReference type="AlphaFoldDB" id="A0A255ISR2"/>
<feature type="domain" description="HTH araC/xylS-type" evidence="4">
    <location>
        <begin position="154"/>
        <end position="252"/>
    </location>
</feature>
<protein>
    <submittedName>
        <fullName evidence="6">AraC family transcriptional regulator</fullName>
    </submittedName>
    <submittedName>
        <fullName evidence="5">AraC-like DNA-binding protein</fullName>
    </submittedName>
</protein>
<dbReference type="InterPro" id="IPR037923">
    <property type="entry name" value="HTH-like"/>
</dbReference>
<dbReference type="Pfam" id="PF12833">
    <property type="entry name" value="HTH_18"/>
    <property type="match status" value="1"/>
</dbReference>
<evidence type="ECO:0000313" key="7">
    <source>
        <dbReference type="Proteomes" id="UP000216411"/>
    </source>
</evidence>
<comment type="caution">
    <text evidence="6">The sequence shown here is derived from an EMBL/GenBank/DDBJ whole genome shotgun (WGS) entry which is preliminary data.</text>
</comment>
<reference evidence="6 7" key="1">
    <citation type="journal article" date="2017" name="Genome Announc.">
        <title>Draft Genome Sequence of a Sporulating and Motile Strain of Lachnotalea glycerini Isolated from Water in Quebec City, Canada.</title>
        <authorList>
            <person name="Maheux A.F."/>
            <person name="Boudreau D.K."/>
            <person name="Berube E."/>
            <person name="Boissinot M."/>
            <person name="Raymond F."/>
            <person name="Brodeur S."/>
            <person name="Corbeil J."/>
            <person name="Isabel S."/>
            <person name="Omar R.F."/>
            <person name="Bergeron M.G."/>
        </authorList>
    </citation>
    <scope>NUCLEOTIDE SEQUENCE [LARGE SCALE GENOMIC DNA]</scope>
    <source>
        <strain evidence="6 7">CCRI-19302</strain>
    </source>
</reference>
<evidence type="ECO:0000313" key="8">
    <source>
        <dbReference type="Proteomes" id="UP000247523"/>
    </source>
</evidence>
<reference evidence="5 8" key="2">
    <citation type="submission" date="2018-05" db="EMBL/GenBank/DDBJ databases">
        <title>Genomic Encyclopedia of Type Strains, Phase IV (KMG-IV): sequencing the most valuable type-strain genomes for metagenomic binning, comparative biology and taxonomic classification.</title>
        <authorList>
            <person name="Goeker M."/>
        </authorList>
    </citation>
    <scope>NUCLEOTIDE SEQUENCE [LARGE SCALE GENOMIC DNA]</scope>
    <source>
        <strain evidence="5 8">DSM 28816</strain>
    </source>
</reference>
<sequence length="264" mass="31299">MINIRFVEYDTSHFGEFIFDIPEGHDCWLLLLTHTPAVFLVDNEYRTYNSNSAVLYKPNQRIYYKACSDRYSDDWIRFDTDENYVTATPITCGVPFIIQEPDYCHNLYQLLVAEDILSNKYKDISIDNLLRTLFNKLLESYHCVNISPLYKCLNELKMEIYRKPNSDWTVANMAERLNISAGYLEEIYKNTFGVTCMNDVINSRINLAKKYLLYDHYSISEIVNLCGYRNTEHFFRQFKKITGVTPNRFRNSPFQRNHLEENQN</sequence>
<dbReference type="RefSeq" id="WP_094375729.1">
    <property type="nucleotide sequence ID" value="NZ_NOKA02000101.1"/>
</dbReference>
<evidence type="ECO:0000259" key="4">
    <source>
        <dbReference type="PROSITE" id="PS01124"/>
    </source>
</evidence>
<dbReference type="EMBL" id="QICS01000002">
    <property type="protein sequence ID" value="PXV93399.1"/>
    <property type="molecule type" value="Genomic_DNA"/>
</dbReference>
<dbReference type="GO" id="GO:0043565">
    <property type="term" value="F:sequence-specific DNA binding"/>
    <property type="evidence" value="ECO:0007669"/>
    <property type="project" value="InterPro"/>
</dbReference>